<keyword evidence="2" id="KW-0812">Transmembrane</keyword>
<evidence type="ECO:0000313" key="4">
    <source>
        <dbReference type="Proteomes" id="UP000289257"/>
    </source>
</evidence>
<dbReference type="NCBIfam" id="TIGR02532">
    <property type="entry name" value="IV_pilin_GFxxxE"/>
    <property type="match status" value="1"/>
</dbReference>
<dbReference type="GO" id="GO:0015628">
    <property type="term" value="P:protein secretion by the type II secretion system"/>
    <property type="evidence" value="ECO:0007669"/>
    <property type="project" value="InterPro"/>
</dbReference>
<comment type="caution">
    <text evidence="3">The sequence shown here is derived from an EMBL/GenBank/DDBJ whole genome shotgun (WGS) entry which is preliminary data.</text>
</comment>
<dbReference type="SUPFAM" id="SSF54523">
    <property type="entry name" value="Pili subunits"/>
    <property type="match status" value="1"/>
</dbReference>
<keyword evidence="4" id="KW-1185">Reference proteome</keyword>
<evidence type="ECO:0000313" key="3">
    <source>
        <dbReference type="EMBL" id="RWZ78208.1"/>
    </source>
</evidence>
<keyword evidence="2" id="KW-1133">Transmembrane helix</keyword>
<feature type="transmembrane region" description="Helical" evidence="2">
    <location>
        <begin position="7"/>
        <end position="29"/>
    </location>
</feature>
<accession>A0A4Q0AHZ1</accession>
<protein>
    <submittedName>
        <fullName evidence="3">Type II secretion system protein</fullName>
    </submittedName>
</protein>
<dbReference type="Gene3D" id="3.30.700.10">
    <property type="entry name" value="Glycoprotein, Type 4 Pilin"/>
    <property type="match status" value="1"/>
</dbReference>
<evidence type="ECO:0000256" key="1">
    <source>
        <dbReference type="ARBA" id="ARBA00022481"/>
    </source>
</evidence>
<dbReference type="Proteomes" id="UP000289257">
    <property type="component" value="Unassembled WGS sequence"/>
</dbReference>
<dbReference type="PRINTS" id="PR00813">
    <property type="entry name" value="BCTERIALGSPG"/>
</dbReference>
<proteinExistence type="predicted"/>
<dbReference type="InterPro" id="IPR000983">
    <property type="entry name" value="Bac_GSPG_pilin"/>
</dbReference>
<dbReference type="InterPro" id="IPR045584">
    <property type="entry name" value="Pilin-like"/>
</dbReference>
<dbReference type="Pfam" id="PF07963">
    <property type="entry name" value="N_methyl"/>
    <property type="match status" value="1"/>
</dbReference>
<organism evidence="3 4">
    <name type="scientific">Candidatus Microsaccharimonas sossegonensis</name>
    <dbReference type="NCBI Taxonomy" id="2506948"/>
    <lineage>
        <taxon>Bacteria</taxon>
        <taxon>Candidatus Saccharimonadota</taxon>
        <taxon>Candidatus Saccharimonadia</taxon>
        <taxon>Candidatus Saccharimonadales</taxon>
        <taxon>Candidatus Saccharimonadaceae</taxon>
        <taxon>Candidatus Microsaccharimonas</taxon>
    </lineage>
</organism>
<dbReference type="InterPro" id="IPR012902">
    <property type="entry name" value="N_methyl_site"/>
</dbReference>
<evidence type="ECO:0000256" key="2">
    <source>
        <dbReference type="SAM" id="Phobius"/>
    </source>
</evidence>
<dbReference type="AlphaFoldDB" id="A0A4Q0AHZ1"/>
<reference evidence="3" key="1">
    <citation type="submission" date="2019-01" db="EMBL/GenBank/DDBJ databases">
        <title>Genomic signatures and co-occurrence patterns of the ultra-small Saccharimodia (Patescibacteria phylum) suggest a symbiotic lifestyle.</title>
        <authorList>
            <person name="Lemos L."/>
            <person name="Medeiros J."/>
            <person name="Andreote F."/>
            <person name="Fernandes G."/>
            <person name="Varani A."/>
            <person name="Oliveira G."/>
            <person name="Pylro V."/>
        </authorList>
    </citation>
    <scope>NUCLEOTIDE SEQUENCE [LARGE SCALE GENOMIC DNA]</scope>
    <source>
        <strain evidence="3">AMD02</strain>
    </source>
</reference>
<sequence>MIMFRRGFTIVELIITITIMGILLTLAVVNVGTTQAKARDDSRKSDIEAIASNLESFYISGTNNSTDFARYPSVGVTGSAANITTNLRDANLNSFLPPGTTDVSQTFLPSTNTGSSPSIQTTAGVLPQPTIAQYVYQPIKSDGSVCQSGEIDCRKFNLFYRLETDNTVYKWTSKNQ</sequence>
<keyword evidence="2" id="KW-0472">Membrane</keyword>
<dbReference type="GO" id="GO:0015627">
    <property type="term" value="C:type II protein secretion system complex"/>
    <property type="evidence" value="ECO:0007669"/>
    <property type="project" value="InterPro"/>
</dbReference>
<dbReference type="EMBL" id="SCKX01000001">
    <property type="protein sequence ID" value="RWZ78208.1"/>
    <property type="molecule type" value="Genomic_DNA"/>
</dbReference>
<gene>
    <name evidence="3" type="ORF">EOT05_00355</name>
</gene>
<keyword evidence="1" id="KW-0488">Methylation</keyword>
<name>A0A4Q0AHZ1_9BACT</name>